<keyword evidence="1" id="KW-0233">DNA recombination</keyword>
<name>A0ABX5GLA9_PHOLE</name>
<dbReference type="Proteomes" id="UP000241566">
    <property type="component" value="Unassembled WGS sequence"/>
</dbReference>
<dbReference type="EMBL" id="PYOI01000001">
    <property type="protein sequence ID" value="PSV86559.1"/>
    <property type="molecule type" value="Genomic_DNA"/>
</dbReference>
<keyword evidence="3" id="KW-1185">Reference proteome</keyword>
<dbReference type="CDD" id="cd00397">
    <property type="entry name" value="DNA_BRE_C"/>
    <property type="match status" value="1"/>
</dbReference>
<proteinExistence type="predicted"/>
<reference evidence="2 3" key="1">
    <citation type="submission" date="2018-01" db="EMBL/GenBank/DDBJ databases">
        <title>Whole genome sequencing of Histamine producing bacteria.</title>
        <authorList>
            <person name="Butler K."/>
        </authorList>
    </citation>
    <scope>NUCLEOTIDE SEQUENCE [LARGE SCALE GENOMIC DNA]</scope>
    <source>
        <strain evidence="2 3">ATCC 25521</strain>
    </source>
</reference>
<comment type="caution">
    <text evidence="2">The sequence shown here is derived from an EMBL/GenBank/DDBJ whole genome shotgun (WGS) entry which is preliminary data.</text>
</comment>
<dbReference type="Gene3D" id="1.10.443.10">
    <property type="entry name" value="Intergrase catalytic core"/>
    <property type="match status" value="1"/>
</dbReference>
<evidence type="ECO:0000313" key="2">
    <source>
        <dbReference type="EMBL" id="PSV86559.1"/>
    </source>
</evidence>
<sequence length="504" mass="58876">MEYTNLHLKRNGQWTHVMVDNETTLPSMFLSIYGLNELSKRALGTQENAMVSLRFFYVYYYKKHKRTFDFDFYRSKYDVSRFIDELDGFFYYLLGKQHLNNESDILGLGFFGTVISKHNKITYGGHIRAVGRFFKYLNLRYMNVRFQDLSPADAHDIHKNNDKALSAKIKSFSDLEVSSNEPANRYKSITDLQNIELNNMLIPSTPEFTDVDTGEVYEAVINPQNPFNDGFEQYRNYLIHRLMYTYGLRVAECLLLTKDSIGPTLPDARGDVHYILIVQNLPDDIEDPRKRPPSLKTANSYRHIELDVDDYSLLTIYIESYRDSLFEEKEMDDHDVLFIKSTGKLTPLTYDAVRTFYKNKIDPSFIVLHPYYRSEKKRNIDSMVMLTPHVGRHTWAYMTLEYIYNDLLKEELRLSKDYGITSRMKGLLDAAADQLRVLGGWSETSTMPIRYARRFIEIVANRSNLGRTKQSNQYVAVPEAITNTNNDNTYTFDVLDDEGFDEFL</sequence>
<evidence type="ECO:0000256" key="1">
    <source>
        <dbReference type="ARBA" id="ARBA00023172"/>
    </source>
</evidence>
<dbReference type="InterPro" id="IPR011010">
    <property type="entry name" value="DNA_brk_join_enz"/>
</dbReference>
<organism evidence="2 3">
    <name type="scientific">Photobacterium leiognathi</name>
    <dbReference type="NCBI Taxonomy" id="553611"/>
    <lineage>
        <taxon>Bacteria</taxon>
        <taxon>Pseudomonadati</taxon>
        <taxon>Pseudomonadota</taxon>
        <taxon>Gammaproteobacteria</taxon>
        <taxon>Vibrionales</taxon>
        <taxon>Vibrionaceae</taxon>
        <taxon>Photobacterium</taxon>
    </lineage>
</organism>
<gene>
    <name evidence="2" type="ORF">CTM94_01780</name>
</gene>
<accession>A0ABX5GLA9</accession>
<evidence type="ECO:0000313" key="3">
    <source>
        <dbReference type="Proteomes" id="UP000241566"/>
    </source>
</evidence>
<dbReference type="SUPFAM" id="SSF56349">
    <property type="entry name" value="DNA breaking-rejoining enzymes"/>
    <property type="match status" value="1"/>
</dbReference>
<protein>
    <submittedName>
        <fullName evidence="2">Site-specific integrase</fullName>
    </submittedName>
</protein>
<dbReference type="InterPro" id="IPR013762">
    <property type="entry name" value="Integrase-like_cat_sf"/>
</dbReference>